<keyword evidence="6" id="KW-0969">Cilium</keyword>
<dbReference type="NCBIfam" id="TIGR03170">
    <property type="entry name" value="flgA_cterm"/>
    <property type="match status" value="1"/>
</dbReference>
<dbReference type="CDD" id="cd11614">
    <property type="entry name" value="SAF_CpaB_FlgA_like"/>
    <property type="match status" value="1"/>
</dbReference>
<dbReference type="AlphaFoldDB" id="A0A7V5P1B9"/>
<dbReference type="InterPro" id="IPR039246">
    <property type="entry name" value="Flagellar_FlgA"/>
</dbReference>
<dbReference type="Gene3D" id="3.90.1210.10">
    <property type="entry name" value="Antifreeze-like/N-acetylneuraminic acid synthase C-terminal domain"/>
    <property type="match status" value="1"/>
</dbReference>
<evidence type="ECO:0000259" key="5">
    <source>
        <dbReference type="SMART" id="SM00858"/>
    </source>
</evidence>
<keyword evidence="3 4" id="KW-0574">Periplasm</keyword>
<comment type="function">
    <text evidence="4">Involved in the assembly process of the P-ring formation. It may associate with FlgF on the rod constituting a structure essential for the P-ring assembly or may act as a modulator protein for the P-ring assembly.</text>
</comment>
<proteinExistence type="inferred from homology"/>
<evidence type="ECO:0000256" key="4">
    <source>
        <dbReference type="RuleBase" id="RU362063"/>
    </source>
</evidence>
<evidence type="ECO:0000256" key="1">
    <source>
        <dbReference type="ARBA" id="ARBA00004418"/>
    </source>
</evidence>
<protein>
    <recommendedName>
        <fullName evidence="4">Flagella basal body P-ring formation protein FlgA</fullName>
    </recommendedName>
</protein>
<dbReference type="InterPro" id="IPR013974">
    <property type="entry name" value="SAF"/>
</dbReference>
<dbReference type="GO" id="GO:0044780">
    <property type="term" value="P:bacterial-type flagellum assembly"/>
    <property type="evidence" value="ECO:0007669"/>
    <property type="project" value="InterPro"/>
</dbReference>
<comment type="subcellular location">
    <subcellularLocation>
        <location evidence="1 4">Periplasm</location>
    </subcellularLocation>
</comment>
<dbReference type="Pfam" id="PF13144">
    <property type="entry name" value="ChapFlgA"/>
    <property type="match status" value="1"/>
</dbReference>
<dbReference type="GO" id="GO:0042597">
    <property type="term" value="C:periplasmic space"/>
    <property type="evidence" value="ECO:0007669"/>
    <property type="project" value="UniProtKB-SubCell"/>
</dbReference>
<feature type="signal peptide" evidence="4">
    <location>
        <begin position="1"/>
        <end position="19"/>
    </location>
</feature>
<dbReference type="SMART" id="SM00858">
    <property type="entry name" value="SAF"/>
    <property type="match status" value="1"/>
</dbReference>
<gene>
    <name evidence="6" type="primary">flgA</name>
    <name evidence="6" type="ORF">ENJ96_08995</name>
</gene>
<dbReference type="Proteomes" id="UP000886101">
    <property type="component" value="Unassembled WGS sequence"/>
</dbReference>
<dbReference type="PANTHER" id="PTHR36307">
    <property type="entry name" value="FLAGELLA BASAL BODY P-RING FORMATION PROTEIN FLGA"/>
    <property type="match status" value="1"/>
</dbReference>
<evidence type="ECO:0000256" key="3">
    <source>
        <dbReference type="ARBA" id="ARBA00022764"/>
    </source>
</evidence>
<keyword evidence="6" id="KW-0966">Cell projection</keyword>
<name>A0A7V5P1B9_9BACT</name>
<organism evidence="6">
    <name type="scientific">Thermodesulfatator atlanticus</name>
    <dbReference type="NCBI Taxonomy" id="501497"/>
    <lineage>
        <taxon>Bacteria</taxon>
        <taxon>Pseudomonadati</taxon>
        <taxon>Thermodesulfobacteriota</taxon>
        <taxon>Thermodesulfobacteria</taxon>
        <taxon>Thermodesulfobacteriales</taxon>
        <taxon>Thermodesulfatatoraceae</taxon>
        <taxon>Thermodesulfatator</taxon>
    </lineage>
</organism>
<sequence length="232" mass="25844">MRWLIILLLGFFFGFSAPAAGQKWQAQELERLFLEAVKEKLPWVNGRVVLKRFLVEPQRLETPPGTIVKLRFHAAPRLGANTVLFVFEKAGQTVARARAIGVVEAEIPVLVAKRPLARGSILTEEDLAVELHPASRLPKDVLTRKEEALGKRLKRSLRAGEILRSYAVEIPPLIKRGSLVRILAEGPGFTVSAVGEARTDGRRGEIIKVRNLSSKKEIFAQVVDEKTVRVSF</sequence>
<evidence type="ECO:0000256" key="2">
    <source>
        <dbReference type="ARBA" id="ARBA00022729"/>
    </source>
</evidence>
<feature type="chain" id="PRO_5031603854" description="Flagella basal body P-ring formation protein FlgA" evidence="4">
    <location>
        <begin position="20"/>
        <end position="232"/>
    </location>
</feature>
<feature type="domain" description="SAF" evidence="5">
    <location>
        <begin position="107"/>
        <end position="169"/>
    </location>
</feature>
<dbReference type="Gene3D" id="2.30.30.760">
    <property type="match status" value="1"/>
</dbReference>
<keyword evidence="4" id="KW-1005">Bacterial flagellum biogenesis</keyword>
<comment type="similarity">
    <text evidence="4">Belongs to the FlgA family.</text>
</comment>
<accession>A0A7V5P1B9</accession>
<dbReference type="EMBL" id="DROK01000266">
    <property type="protein sequence ID" value="HHI97970.1"/>
    <property type="molecule type" value="Genomic_DNA"/>
</dbReference>
<dbReference type="InterPro" id="IPR017585">
    <property type="entry name" value="SAF_FlgA"/>
</dbReference>
<comment type="caution">
    <text evidence="6">The sequence shown here is derived from an EMBL/GenBank/DDBJ whole genome shotgun (WGS) entry which is preliminary data.</text>
</comment>
<dbReference type="PANTHER" id="PTHR36307:SF1">
    <property type="entry name" value="FLAGELLA BASAL BODY P-RING FORMATION PROTEIN FLGA"/>
    <property type="match status" value="1"/>
</dbReference>
<keyword evidence="2 4" id="KW-0732">Signal</keyword>
<keyword evidence="6" id="KW-0282">Flagellum</keyword>
<evidence type="ECO:0000313" key="6">
    <source>
        <dbReference type="EMBL" id="HHI97970.1"/>
    </source>
</evidence>
<reference evidence="6" key="1">
    <citation type="journal article" date="2020" name="mSystems">
        <title>Genome- and Community-Level Interaction Insights into Carbon Utilization and Element Cycling Functions of Hydrothermarchaeota in Hydrothermal Sediment.</title>
        <authorList>
            <person name="Zhou Z."/>
            <person name="Liu Y."/>
            <person name="Xu W."/>
            <person name="Pan J."/>
            <person name="Luo Z.H."/>
            <person name="Li M."/>
        </authorList>
    </citation>
    <scope>NUCLEOTIDE SEQUENCE [LARGE SCALE GENOMIC DNA]</scope>
    <source>
        <strain evidence="6">HyVt-533</strain>
    </source>
</reference>